<sequence>MYSLIDIHDTKAMTAEQKLIEIEKPIENLQLTLSLLTKMQQDIALEAEELSAMFITLHKQVIDIQRAIQ</sequence>
<reference evidence="1 2" key="1">
    <citation type="journal article" date="2018" name="Nat. Biotechnol.">
        <title>A standardized bacterial taxonomy based on genome phylogeny substantially revises the tree of life.</title>
        <authorList>
            <person name="Parks D.H."/>
            <person name="Chuvochina M."/>
            <person name="Waite D.W."/>
            <person name="Rinke C."/>
            <person name="Skarshewski A."/>
            <person name="Chaumeil P.A."/>
            <person name="Hugenholtz P."/>
        </authorList>
    </citation>
    <scope>NUCLEOTIDE SEQUENCE [LARGE SCALE GENOMIC DNA]</scope>
    <source>
        <strain evidence="1">UBA9669</strain>
    </source>
</reference>
<protein>
    <submittedName>
        <fullName evidence="1">Uncharacterized protein</fullName>
    </submittedName>
</protein>
<gene>
    <name evidence="1" type="ORF">DHW29_06065</name>
</gene>
<evidence type="ECO:0000313" key="1">
    <source>
        <dbReference type="EMBL" id="HCK29784.1"/>
    </source>
</evidence>
<proteinExistence type="predicted"/>
<dbReference type="AlphaFoldDB" id="A0A3D2SM46"/>
<organism evidence="1 2">
    <name type="scientific">Acinetobacter ursingii</name>
    <dbReference type="NCBI Taxonomy" id="108980"/>
    <lineage>
        <taxon>Bacteria</taxon>
        <taxon>Pseudomonadati</taxon>
        <taxon>Pseudomonadota</taxon>
        <taxon>Gammaproteobacteria</taxon>
        <taxon>Moraxellales</taxon>
        <taxon>Moraxellaceae</taxon>
        <taxon>Acinetobacter</taxon>
    </lineage>
</organism>
<dbReference type="Proteomes" id="UP000263596">
    <property type="component" value="Unassembled WGS sequence"/>
</dbReference>
<comment type="caution">
    <text evidence="1">The sequence shown here is derived from an EMBL/GenBank/DDBJ whole genome shotgun (WGS) entry which is preliminary data.</text>
</comment>
<name>A0A3D2SM46_9GAMM</name>
<evidence type="ECO:0000313" key="2">
    <source>
        <dbReference type="Proteomes" id="UP000263596"/>
    </source>
</evidence>
<accession>A0A3D2SM46</accession>
<dbReference type="EMBL" id="DPVE01000112">
    <property type="protein sequence ID" value="HCK29784.1"/>
    <property type="molecule type" value="Genomic_DNA"/>
</dbReference>